<proteinExistence type="predicted"/>
<comment type="caution">
    <text evidence="1">The sequence shown here is derived from an EMBL/GenBank/DDBJ whole genome shotgun (WGS) entry which is preliminary data.</text>
</comment>
<gene>
    <name evidence="1" type="ORF">FALBO_169</name>
</gene>
<dbReference type="Proteomes" id="UP000554235">
    <property type="component" value="Unassembled WGS sequence"/>
</dbReference>
<organism evidence="1 2">
    <name type="scientific">Fusarium albosuccineum</name>
    <dbReference type="NCBI Taxonomy" id="1237068"/>
    <lineage>
        <taxon>Eukaryota</taxon>
        <taxon>Fungi</taxon>
        <taxon>Dikarya</taxon>
        <taxon>Ascomycota</taxon>
        <taxon>Pezizomycotina</taxon>
        <taxon>Sordariomycetes</taxon>
        <taxon>Hypocreomycetidae</taxon>
        <taxon>Hypocreales</taxon>
        <taxon>Nectriaceae</taxon>
        <taxon>Fusarium</taxon>
        <taxon>Fusarium decemcellulare species complex</taxon>
    </lineage>
</organism>
<keyword evidence="2" id="KW-1185">Reference proteome</keyword>
<protein>
    <submittedName>
        <fullName evidence="1">Uncharacterized protein</fullName>
    </submittedName>
</protein>
<evidence type="ECO:0000313" key="2">
    <source>
        <dbReference type="Proteomes" id="UP000554235"/>
    </source>
</evidence>
<evidence type="ECO:0000313" key="1">
    <source>
        <dbReference type="EMBL" id="KAF4472954.1"/>
    </source>
</evidence>
<accession>A0A8H4PER8</accession>
<dbReference type="EMBL" id="JAADYS010000017">
    <property type="protein sequence ID" value="KAF4472954.1"/>
    <property type="molecule type" value="Genomic_DNA"/>
</dbReference>
<dbReference type="AlphaFoldDB" id="A0A8H4PER8"/>
<sequence>MPTNPQSNSRFITRLPREVRDAIYLEVWRSYGLRQHIVLHWEWEGSEPIGAHFCRWPCTTEYEVEDKLQEEIDLYRIENNIPAGEGIPHVTFQERLMTPWLNHWRCSEAVEEDYGEEATFMDCTSGVPCWKNYHSRSKYTPPPPPKPRGRMDRLWDKAKKTGQSSHVWRKLGLPHGRDRDTVTAPVDSPYLPMLLSCKIMSEECLKSLYESTTFIFTDALAWQMFVGFCEPHPRIKWLNRGIPPKAFPKYAKRIELSLSPGFPYDITCSAPHMSAHSESLHNPYDFHWLHLDRFQNLQSIKMWIAARCTTVYYLDKNIHLGMLDCPKINDFDVQELKDALLSFGNIQEFVLSTPLHANIEPEDGYVEGITQNPSHQVWKRGTGDFHHPNLIRTYRGRARQGWVEMGSQRQVQFDFSHRGIEISCAGGIL</sequence>
<reference evidence="1 2" key="1">
    <citation type="submission" date="2020-01" db="EMBL/GenBank/DDBJ databases">
        <title>Identification and distribution of gene clusters putatively required for synthesis of sphingolipid metabolism inhibitors in phylogenetically diverse species of the filamentous fungus Fusarium.</title>
        <authorList>
            <person name="Kim H.-S."/>
            <person name="Busman M."/>
            <person name="Brown D.W."/>
            <person name="Divon H."/>
            <person name="Uhlig S."/>
            <person name="Proctor R.H."/>
        </authorList>
    </citation>
    <scope>NUCLEOTIDE SEQUENCE [LARGE SCALE GENOMIC DNA]</scope>
    <source>
        <strain evidence="1 2">NRRL 20459</strain>
    </source>
</reference>
<dbReference type="OrthoDB" id="4757095at2759"/>
<name>A0A8H4PER8_9HYPO</name>